<sequence length="167" mass="19664">MREYKFLQVDKMEEIKDFLGILNMPEKFSIDYRSGESKAENFVKNEREIEEKKAKADVEQNEDKPPAAPYRPRSMGGTGFTKTFRHSAASDEGSWRIKPEECSSSNDWGLIPVERDSTNFWRRETQDKKILVHYRGRGPRKIRKEARSKSVRDENIDEDFWRSLPQS</sequence>
<evidence type="ECO:0000313" key="2">
    <source>
        <dbReference type="EMBL" id="CAF0812678.1"/>
    </source>
</evidence>
<gene>
    <name evidence="2" type="ORF">OXX778_LOCUS7056</name>
</gene>
<keyword evidence="3" id="KW-1185">Reference proteome</keyword>
<feature type="compositionally biased region" description="Basic and acidic residues" evidence="1">
    <location>
        <begin position="51"/>
        <end position="65"/>
    </location>
</feature>
<protein>
    <submittedName>
        <fullName evidence="2">Uncharacterized protein</fullName>
    </submittedName>
</protein>
<accession>A0A813TPR1</accession>
<feature type="compositionally biased region" description="Basic and acidic residues" evidence="1">
    <location>
        <begin position="145"/>
        <end position="154"/>
    </location>
</feature>
<evidence type="ECO:0000256" key="1">
    <source>
        <dbReference type="SAM" id="MobiDB-lite"/>
    </source>
</evidence>
<evidence type="ECO:0000313" key="3">
    <source>
        <dbReference type="Proteomes" id="UP000663879"/>
    </source>
</evidence>
<dbReference type="AlphaFoldDB" id="A0A813TPR1"/>
<organism evidence="2 3">
    <name type="scientific">Brachionus calyciflorus</name>
    <dbReference type="NCBI Taxonomy" id="104777"/>
    <lineage>
        <taxon>Eukaryota</taxon>
        <taxon>Metazoa</taxon>
        <taxon>Spiralia</taxon>
        <taxon>Gnathifera</taxon>
        <taxon>Rotifera</taxon>
        <taxon>Eurotatoria</taxon>
        <taxon>Monogononta</taxon>
        <taxon>Pseudotrocha</taxon>
        <taxon>Ploima</taxon>
        <taxon>Brachionidae</taxon>
        <taxon>Brachionus</taxon>
    </lineage>
</organism>
<dbReference type="Proteomes" id="UP000663879">
    <property type="component" value="Unassembled WGS sequence"/>
</dbReference>
<reference evidence="2" key="1">
    <citation type="submission" date="2021-02" db="EMBL/GenBank/DDBJ databases">
        <authorList>
            <person name="Nowell W R."/>
        </authorList>
    </citation>
    <scope>NUCLEOTIDE SEQUENCE</scope>
    <source>
        <strain evidence="2">Ploen Becks lab</strain>
    </source>
</reference>
<feature type="region of interest" description="Disordered" evidence="1">
    <location>
        <begin position="51"/>
        <end position="109"/>
    </location>
</feature>
<proteinExistence type="predicted"/>
<comment type="caution">
    <text evidence="2">The sequence shown here is derived from an EMBL/GenBank/DDBJ whole genome shotgun (WGS) entry which is preliminary data.</text>
</comment>
<name>A0A813TPR1_9BILA</name>
<feature type="region of interest" description="Disordered" evidence="1">
    <location>
        <begin position="137"/>
        <end position="167"/>
    </location>
</feature>
<dbReference type="EMBL" id="CAJNOC010000877">
    <property type="protein sequence ID" value="CAF0812678.1"/>
    <property type="molecule type" value="Genomic_DNA"/>
</dbReference>